<dbReference type="Pfam" id="PF10504">
    <property type="entry name" value="DUF2452"/>
    <property type="match status" value="1"/>
</dbReference>
<accession>A0ABM4C245</accession>
<dbReference type="RefSeq" id="XP_065655630.1">
    <property type="nucleotide sequence ID" value="XM_065799558.1"/>
</dbReference>
<sequence length="193" mass="22156">MLHEQQVCLVNFTRSLARVVEDESCVTNLLVNSRAVNKARPDDLIALATEVQRADEGVRHIASNKLQIIAEQIRFLQEQARRVLEEAKDSSLLHTAKCNFIKKPGTTYHLYERESGVSYFSMLSPKEWSNCPHRFLGSYRLEHDQSWTKEEDIKKKDIEKKIVEDLMNKGGVPSLEYFDTNGRNGMLAIEKCS</sequence>
<dbReference type="PANTHER" id="PTHR14553">
    <property type="entry name" value="UNCHARACTERIZED PROTEIN C1ORF50"/>
    <property type="match status" value="1"/>
</dbReference>
<dbReference type="GeneID" id="124814691"/>
<dbReference type="Proteomes" id="UP001652625">
    <property type="component" value="Chromosome 06"/>
</dbReference>
<dbReference type="InterPro" id="IPR019534">
    <property type="entry name" value="DUF2452"/>
</dbReference>
<gene>
    <name evidence="2" type="primary">LOC124814691</name>
</gene>
<dbReference type="PANTHER" id="PTHR14553:SF1">
    <property type="entry name" value="SIMILAR TO CHROMOSOME 1 OPEN READING FRAME 50"/>
    <property type="match status" value="1"/>
</dbReference>
<proteinExistence type="predicted"/>
<keyword evidence="1" id="KW-1185">Reference proteome</keyword>
<organism evidence="1 2">
    <name type="scientific">Hydra vulgaris</name>
    <name type="common">Hydra</name>
    <name type="synonym">Hydra attenuata</name>
    <dbReference type="NCBI Taxonomy" id="6087"/>
    <lineage>
        <taxon>Eukaryota</taxon>
        <taxon>Metazoa</taxon>
        <taxon>Cnidaria</taxon>
        <taxon>Hydrozoa</taxon>
        <taxon>Hydroidolina</taxon>
        <taxon>Anthoathecata</taxon>
        <taxon>Aplanulata</taxon>
        <taxon>Hydridae</taxon>
        <taxon>Hydra</taxon>
    </lineage>
</organism>
<reference evidence="2" key="1">
    <citation type="submission" date="2025-08" db="UniProtKB">
        <authorList>
            <consortium name="RefSeq"/>
        </authorList>
    </citation>
    <scope>IDENTIFICATION</scope>
</reference>
<evidence type="ECO:0000313" key="1">
    <source>
        <dbReference type="Proteomes" id="UP001652625"/>
    </source>
</evidence>
<name>A0ABM4C245_HYDVU</name>
<protein>
    <submittedName>
        <fullName evidence="2">Uncharacterized protein C1orf50 homolog isoform X2</fullName>
    </submittedName>
</protein>
<evidence type="ECO:0000313" key="2">
    <source>
        <dbReference type="RefSeq" id="XP_065655630.1"/>
    </source>
</evidence>